<dbReference type="Proteomes" id="UP001442841">
    <property type="component" value="Chromosome"/>
</dbReference>
<reference evidence="2 3" key="1">
    <citation type="submission" date="2024-04" db="EMBL/GenBank/DDBJ databases">
        <title>Isolation of an actinomycete strain from pig manure.</title>
        <authorList>
            <person name="Gong T."/>
            <person name="Yu Z."/>
            <person name="An M."/>
            <person name="Wei C."/>
            <person name="Yang W."/>
            <person name="Liu L."/>
        </authorList>
    </citation>
    <scope>NUCLEOTIDE SEQUENCE [LARGE SCALE GENOMIC DNA]</scope>
    <source>
        <strain evidence="2 3">ZF39</strain>
    </source>
</reference>
<accession>A0ABZ3FRS2</accession>
<name>A0ABZ3FRS2_9ACTN</name>
<feature type="chain" id="PRO_5046371165" evidence="1">
    <location>
        <begin position="31"/>
        <end position="373"/>
    </location>
</feature>
<dbReference type="EMBL" id="CP154795">
    <property type="protein sequence ID" value="XAN07517.1"/>
    <property type="molecule type" value="Genomic_DNA"/>
</dbReference>
<proteinExistence type="predicted"/>
<sequence>MSRRTKALLAATSAVALTATTLAAAPAAYADNPSTTVVASGLNNPRQISFGAGQTLYVAESGTGGSGPCLPNPEDSSDQVCLGATGSITEISRGEQKRIVTGLPSLASAEGGGASGPADVDVRGNTITIAVGLGGTTESRAQLGAGGAQLGTLLTGRIGSSLSVAADVAAYEQAHDPDGAGPDSNPTGFIALDSHNWAVIDAGGNDLIKVGKRGESTVAVFPGDRTAPAPFAGPWGDAGTPLPYQSVPTDVVKGPDGAFYVSELTGFPFPKGASTIWKVVPGQAPTVYATGLTNVTSLDFKGNQLYAVQLADNGFLAGPIGSVRKVVPGSTDHPVVVGGLQMPYGIAIRGNDAYITTGAMLSGGGEVHRISLR</sequence>
<organism evidence="2 3">
    <name type="scientific">Ammonicoccus fulvus</name>
    <dbReference type="NCBI Taxonomy" id="3138240"/>
    <lineage>
        <taxon>Bacteria</taxon>
        <taxon>Bacillati</taxon>
        <taxon>Actinomycetota</taxon>
        <taxon>Actinomycetes</taxon>
        <taxon>Propionibacteriales</taxon>
        <taxon>Propionibacteriaceae</taxon>
        <taxon>Ammonicoccus</taxon>
    </lineage>
</organism>
<evidence type="ECO:0000313" key="2">
    <source>
        <dbReference type="EMBL" id="XAN07517.1"/>
    </source>
</evidence>
<feature type="signal peptide" evidence="1">
    <location>
        <begin position="1"/>
        <end position="30"/>
    </location>
</feature>
<dbReference type="NCBIfam" id="NF033206">
    <property type="entry name" value="ScyE_fam"/>
    <property type="match status" value="1"/>
</dbReference>
<dbReference type="RefSeq" id="WP_425308977.1">
    <property type="nucleotide sequence ID" value="NZ_CP154795.1"/>
</dbReference>
<evidence type="ECO:0000256" key="1">
    <source>
        <dbReference type="SAM" id="SignalP"/>
    </source>
</evidence>
<evidence type="ECO:0000313" key="3">
    <source>
        <dbReference type="Proteomes" id="UP001442841"/>
    </source>
</evidence>
<keyword evidence="3" id="KW-1185">Reference proteome</keyword>
<dbReference type="SUPFAM" id="SSF63829">
    <property type="entry name" value="Calcium-dependent phosphotriesterase"/>
    <property type="match status" value="1"/>
</dbReference>
<keyword evidence="1" id="KW-0732">Signal</keyword>
<gene>
    <name evidence="2" type="ORF">AADG42_09490</name>
</gene>
<protein>
    <submittedName>
        <fullName evidence="2">ScyD/ScyE family protein</fullName>
    </submittedName>
</protein>
<dbReference type="InterPro" id="IPR048031">
    <property type="entry name" value="ScyD/ScyE-like"/>
</dbReference>